<name>A0AAV7K8K0_9METZ</name>
<evidence type="ECO:0000256" key="1">
    <source>
        <dbReference type="SAM" id="Coils"/>
    </source>
</evidence>
<sequence>MKSKRDIIDKIEKLYKQQQQQLSKNMQRSILSDIQNQGEYSIKLDKLFDIAHAHANYLIQFEGDRQFLVQQRMDRSGSIGDRFLTSNARRVVGQKTRTS</sequence>
<dbReference type="Proteomes" id="UP001165289">
    <property type="component" value="Unassembled WGS sequence"/>
</dbReference>
<protein>
    <submittedName>
        <fullName evidence="2">Uncharacterized protein</fullName>
    </submittedName>
</protein>
<organism evidence="2 3">
    <name type="scientific">Oopsacas minuta</name>
    <dbReference type="NCBI Taxonomy" id="111878"/>
    <lineage>
        <taxon>Eukaryota</taxon>
        <taxon>Metazoa</taxon>
        <taxon>Porifera</taxon>
        <taxon>Hexactinellida</taxon>
        <taxon>Hexasterophora</taxon>
        <taxon>Lyssacinosida</taxon>
        <taxon>Leucopsacidae</taxon>
        <taxon>Oopsacas</taxon>
    </lineage>
</organism>
<keyword evidence="3" id="KW-1185">Reference proteome</keyword>
<proteinExistence type="predicted"/>
<feature type="coiled-coil region" evidence="1">
    <location>
        <begin position="1"/>
        <end position="28"/>
    </location>
</feature>
<comment type="caution">
    <text evidence="2">The sequence shown here is derived from an EMBL/GenBank/DDBJ whole genome shotgun (WGS) entry which is preliminary data.</text>
</comment>
<evidence type="ECO:0000313" key="3">
    <source>
        <dbReference type="Proteomes" id="UP001165289"/>
    </source>
</evidence>
<keyword evidence="1" id="KW-0175">Coiled coil</keyword>
<reference evidence="2 3" key="1">
    <citation type="journal article" date="2023" name="BMC Biol.">
        <title>The compact genome of the sponge Oopsacas minuta (Hexactinellida) is lacking key metazoan core genes.</title>
        <authorList>
            <person name="Santini S."/>
            <person name="Schenkelaars Q."/>
            <person name="Jourda C."/>
            <person name="Duchesne M."/>
            <person name="Belahbib H."/>
            <person name="Rocher C."/>
            <person name="Selva M."/>
            <person name="Riesgo A."/>
            <person name="Vervoort M."/>
            <person name="Leys S.P."/>
            <person name="Kodjabachian L."/>
            <person name="Le Bivic A."/>
            <person name="Borchiellini C."/>
            <person name="Claverie J.M."/>
            <person name="Renard E."/>
        </authorList>
    </citation>
    <scope>NUCLEOTIDE SEQUENCE [LARGE SCALE GENOMIC DNA]</scope>
    <source>
        <strain evidence="2">SPO-2</strain>
    </source>
</reference>
<accession>A0AAV7K8K0</accession>
<gene>
    <name evidence="2" type="ORF">LOD99_11212</name>
</gene>
<dbReference type="EMBL" id="JAKMXF010000125">
    <property type="protein sequence ID" value="KAI6657040.1"/>
    <property type="molecule type" value="Genomic_DNA"/>
</dbReference>
<evidence type="ECO:0000313" key="2">
    <source>
        <dbReference type="EMBL" id="KAI6657040.1"/>
    </source>
</evidence>
<dbReference type="AlphaFoldDB" id="A0AAV7K8K0"/>